<feature type="compositionally biased region" description="Polar residues" evidence="8">
    <location>
        <begin position="52"/>
        <end position="75"/>
    </location>
</feature>
<comment type="caution">
    <text evidence="13">The sequence shown here is derived from an EMBL/GenBank/DDBJ whole genome shotgun (WGS) entry which is preliminary data.</text>
</comment>
<dbReference type="InterPro" id="IPR016047">
    <property type="entry name" value="M23ase_b-sheet_dom"/>
</dbReference>
<evidence type="ECO:0000256" key="5">
    <source>
        <dbReference type="ARBA" id="ARBA00022801"/>
    </source>
</evidence>
<dbReference type="GO" id="GO:0004222">
    <property type="term" value="F:metalloendopeptidase activity"/>
    <property type="evidence" value="ECO:0007669"/>
    <property type="project" value="TreeGrafter"/>
</dbReference>
<dbReference type="Pfam" id="PF04225">
    <property type="entry name" value="LysM_OapA"/>
    <property type="match status" value="1"/>
</dbReference>
<name>A0A4R6M5H0_9GAMM</name>
<dbReference type="AlphaFoldDB" id="A0A4R6M5H0"/>
<dbReference type="InterPro" id="IPR045834">
    <property type="entry name" value="Csd3_N2"/>
</dbReference>
<dbReference type="CDD" id="cd12797">
    <property type="entry name" value="M23_peptidase"/>
    <property type="match status" value="1"/>
</dbReference>
<accession>A0A4R6M5H0</accession>
<dbReference type="Pfam" id="PF01551">
    <property type="entry name" value="Peptidase_M23"/>
    <property type="match status" value="1"/>
</dbReference>
<dbReference type="Pfam" id="PF19425">
    <property type="entry name" value="Csd3_N2"/>
    <property type="match status" value="1"/>
</dbReference>
<keyword evidence="14" id="KW-1185">Reference proteome</keyword>
<keyword evidence="5 13" id="KW-0378">Hydrolase</keyword>
<dbReference type="PANTHER" id="PTHR21666:SF288">
    <property type="entry name" value="CELL DIVISION PROTEIN YTFB"/>
    <property type="match status" value="1"/>
</dbReference>
<feature type="compositionally biased region" description="Basic and acidic residues" evidence="8">
    <location>
        <begin position="42"/>
        <end position="51"/>
    </location>
</feature>
<organism evidence="13 14">
    <name type="scientific">Marinomonas balearica</name>
    <dbReference type="NCBI Taxonomy" id="491947"/>
    <lineage>
        <taxon>Bacteria</taxon>
        <taxon>Pseudomonadati</taxon>
        <taxon>Pseudomonadota</taxon>
        <taxon>Gammaproteobacteria</taxon>
        <taxon>Oceanospirillales</taxon>
        <taxon>Oceanospirillaceae</taxon>
        <taxon>Marinomonas</taxon>
    </lineage>
</organism>
<evidence type="ECO:0000256" key="1">
    <source>
        <dbReference type="ARBA" id="ARBA00001947"/>
    </source>
</evidence>
<keyword evidence="9" id="KW-0812">Transmembrane</keyword>
<dbReference type="GO" id="GO:0042834">
    <property type="term" value="F:peptidoglycan binding"/>
    <property type="evidence" value="ECO:0007669"/>
    <property type="project" value="InterPro"/>
</dbReference>
<dbReference type="Proteomes" id="UP000294656">
    <property type="component" value="Unassembled WGS sequence"/>
</dbReference>
<dbReference type="GO" id="GO:0046872">
    <property type="term" value="F:metal ion binding"/>
    <property type="evidence" value="ECO:0007669"/>
    <property type="project" value="UniProtKB-KW"/>
</dbReference>
<dbReference type="GO" id="GO:0006508">
    <property type="term" value="P:proteolysis"/>
    <property type="evidence" value="ECO:0007669"/>
    <property type="project" value="UniProtKB-KW"/>
</dbReference>
<comment type="cofactor">
    <cofactor evidence="1">
        <name>Zn(2+)</name>
        <dbReference type="ChEBI" id="CHEBI:29105"/>
    </cofactor>
</comment>
<keyword evidence="4" id="KW-0479">Metal-binding</keyword>
<evidence type="ECO:0000313" key="13">
    <source>
        <dbReference type="EMBL" id="TDO96494.1"/>
    </source>
</evidence>
<feature type="region of interest" description="Disordered" evidence="8">
    <location>
        <begin position="42"/>
        <end position="75"/>
    </location>
</feature>
<dbReference type="RefSeq" id="WP_243730290.1">
    <property type="nucleotide sequence ID" value="NZ_SNXC01000014.1"/>
</dbReference>
<dbReference type="InterPro" id="IPR007340">
    <property type="entry name" value="LysM_Opacity-associatedA"/>
</dbReference>
<gene>
    <name evidence="13" type="ORF">DFP79_3074</name>
</gene>
<keyword evidence="7" id="KW-0482">Metalloprotease</keyword>
<dbReference type="Gene3D" id="2.70.70.10">
    <property type="entry name" value="Glucose Permease (Domain IIA)"/>
    <property type="match status" value="1"/>
</dbReference>
<evidence type="ECO:0000259" key="12">
    <source>
        <dbReference type="Pfam" id="PF19425"/>
    </source>
</evidence>
<evidence type="ECO:0000313" key="14">
    <source>
        <dbReference type="Proteomes" id="UP000294656"/>
    </source>
</evidence>
<dbReference type="EMBL" id="SNXC01000014">
    <property type="protein sequence ID" value="TDO96494.1"/>
    <property type="molecule type" value="Genomic_DNA"/>
</dbReference>
<evidence type="ECO:0000256" key="6">
    <source>
        <dbReference type="ARBA" id="ARBA00022833"/>
    </source>
</evidence>
<reference evidence="13 14" key="1">
    <citation type="submission" date="2019-03" db="EMBL/GenBank/DDBJ databases">
        <title>Genomic Encyclopedia of Type Strains, Phase III (KMG-III): the genomes of soil and plant-associated and newly described type strains.</title>
        <authorList>
            <person name="Whitman W."/>
        </authorList>
    </citation>
    <scope>NUCLEOTIDE SEQUENCE [LARGE SCALE GENOMIC DNA]</scope>
    <source>
        <strain evidence="13 14">CECT 7378</strain>
    </source>
</reference>
<proteinExistence type="predicted"/>
<protein>
    <submittedName>
        <fullName evidence="13">Murein DD-endopeptidase MepM/ murein hydrolase activator NlpD</fullName>
    </submittedName>
</protein>
<dbReference type="InterPro" id="IPR011055">
    <property type="entry name" value="Dup_hybrid_motif"/>
</dbReference>
<dbReference type="Gene3D" id="3.10.450.350">
    <property type="match status" value="2"/>
</dbReference>
<feature type="domain" description="Opacity-associated protein A LysM-like" evidence="11">
    <location>
        <begin position="86"/>
        <end position="167"/>
    </location>
</feature>
<evidence type="ECO:0000259" key="11">
    <source>
        <dbReference type="Pfam" id="PF04225"/>
    </source>
</evidence>
<sequence>MINKFSQKTILTLALACLGSAIVFVLFAVFFSYDSSQSSEKNAKVHTDQPHESSQISLATSPQGVKTYSTPTPEHLKNNQQTIIEQTISVSSGDSLSTVLSDMGISQQDVYRVANARDANSELLRIRPGQDLSIKMELPSGKLTELLYVQSKLKRSLYKRQKDGQFSFVVLLTQPETKRIYKEVTITNSIFRDGIDAGIPQSVLIQLTQIFAWDIDFATDLRKGDSFSLLYEENELEGEVIGAGNILAANFINAGRSFQTIRYDDANNFNYYTPDGLSMRKAFIRSPVDFTRISSKFNPNRLHPIFKTTQPHQGVDYAAKSGTPVKAAGAGTVIYAGELKGYGNTVILEHGQGYSTLYAHLQGFKKGLKANNFVEQGDTIAYVGQTGWATGPHLHFEFRINGIHKDPITVSIPHDAPMSKNVLKRYLPYARTTMTELSSHYSKNFSQQYTAVLKRQRSRS</sequence>
<feature type="domain" description="Csd3-like second N-terminal" evidence="12">
    <location>
        <begin position="185"/>
        <end position="299"/>
    </location>
</feature>
<dbReference type="InterPro" id="IPR050570">
    <property type="entry name" value="Cell_wall_metabolism_enzyme"/>
</dbReference>
<keyword evidence="3" id="KW-0645">Protease</keyword>
<evidence type="ECO:0000256" key="7">
    <source>
        <dbReference type="ARBA" id="ARBA00023049"/>
    </source>
</evidence>
<feature type="domain" description="M23ase beta-sheet core" evidence="10">
    <location>
        <begin position="311"/>
        <end position="407"/>
    </location>
</feature>
<feature type="transmembrane region" description="Helical" evidence="9">
    <location>
        <begin position="12"/>
        <end position="33"/>
    </location>
</feature>
<comment type="subcellular location">
    <subcellularLocation>
        <location evidence="2">Cell envelope</location>
    </subcellularLocation>
</comment>
<evidence type="ECO:0000256" key="9">
    <source>
        <dbReference type="SAM" id="Phobius"/>
    </source>
</evidence>
<dbReference type="GO" id="GO:0030313">
    <property type="term" value="C:cell envelope"/>
    <property type="evidence" value="ECO:0007669"/>
    <property type="project" value="UniProtKB-SubCell"/>
</dbReference>
<dbReference type="SUPFAM" id="SSF51261">
    <property type="entry name" value="Duplicated hybrid motif"/>
    <property type="match status" value="1"/>
</dbReference>
<evidence type="ECO:0000259" key="10">
    <source>
        <dbReference type="Pfam" id="PF01551"/>
    </source>
</evidence>
<dbReference type="PANTHER" id="PTHR21666">
    <property type="entry name" value="PEPTIDASE-RELATED"/>
    <property type="match status" value="1"/>
</dbReference>
<evidence type="ECO:0000256" key="2">
    <source>
        <dbReference type="ARBA" id="ARBA00004196"/>
    </source>
</evidence>
<keyword evidence="9" id="KW-1133">Transmembrane helix</keyword>
<evidence type="ECO:0000256" key="4">
    <source>
        <dbReference type="ARBA" id="ARBA00022723"/>
    </source>
</evidence>
<evidence type="ECO:0000256" key="3">
    <source>
        <dbReference type="ARBA" id="ARBA00022670"/>
    </source>
</evidence>
<keyword evidence="9" id="KW-0472">Membrane</keyword>
<keyword evidence="6" id="KW-0862">Zinc</keyword>
<evidence type="ECO:0000256" key="8">
    <source>
        <dbReference type="SAM" id="MobiDB-lite"/>
    </source>
</evidence>